<feature type="signal peptide" evidence="1">
    <location>
        <begin position="1"/>
        <end position="21"/>
    </location>
</feature>
<evidence type="ECO:0000313" key="2">
    <source>
        <dbReference type="EMBL" id="SFF72207.1"/>
    </source>
</evidence>
<name>A0A1I2L437_9FLAO</name>
<protein>
    <submittedName>
        <fullName evidence="2">Uncharacterized protein</fullName>
    </submittedName>
</protein>
<sequence>MKTLKLVLFALAFSAGSLVHATPGNSPETSDSFKKEIQNLLKNIELDIEEEVVANLVVSFNEKNEMQVLYVGTEHIPAGKLIKKHLNHKKIKTVLDPSIKKYKLPIRLKP</sequence>
<dbReference type="RefSeq" id="WP_093303647.1">
    <property type="nucleotide sequence ID" value="NZ_FOOH01000006.1"/>
</dbReference>
<proteinExistence type="predicted"/>
<evidence type="ECO:0000313" key="3">
    <source>
        <dbReference type="Proteomes" id="UP000199116"/>
    </source>
</evidence>
<evidence type="ECO:0000256" key="1">
    <source>
        <dbReference type="SAM" id="SignalP"/>
    </source>
</evidence>
<keyword evidence="3" id="KW-1185">Reference proteome</keyword>
<accession>A0A1I2L437</accession>
<dbReference type="EMBL" id="FOOH01000006">
    <property type="protein sequence ID" value="SFF72207.1"/>
    <property type="molecule type" value="Genomic_DNA"/>
</dbReference>
<feature type="chain" id="PRO_5011687193" evidence="1">
    <location>
        <begin position="22"/>
        <end position="110"/>
    </location>
</feature>
<dbReference type="AlphaFoldDB" id="A0A1I2L437"/>
<reference evidence="3" key="1">
    <citation type="submission" date="2016-10" db="EMBL/GenBank/DDBJ databases">
        <authorList>
            <person name="Varghese N."/>
            <person name="Submissions S."/>
        </authorList>
    </citation>
    <scope>NUCLEOTIDE SEQUENCE [LARGE SCALE GENOMIC DNA]</scope>
    <source>
        <strain evidence="3">DSM 23515</strain>
    </source>
</reference>
<keyword evidence="1" id="KW-0732">Signal</keyword>
<dbReference type="Proteomes" id="UP000199116">
    <property type="component" value="Unassembled WGS sequence"/>
</dbReference>
<organism evidence="2 3">
    <name type="scientific">Salegentibacter agarivorans</name>
    <dbReference type="NCBI Taxonomy" id="345907"/>
    <lineage>
        <taxon>Bacteria</taxon>
        <taxon>Pseudomonadati</taxon>
        <taxon>Bacteroidota</taxon>
        <taxon>Flavobacteriia</taxon>
        <taxon>Flavobacteriales</taxon>
        <taxon>Flavobacteriaceae</taxon>
        <taxon>Salegentibacter</taxon>
    </lineage>
</organism>
<gene>
    <name evidence="2" type="ORF">SAMN04488033_106101</name>
</gene>